<evidence type="ECO:0000259" key="8">
    <source>
        <dbReference type="SMART" id="SM00562"/>
    </source>
</evidence>
<evidence type="ECO:0000313" key="10">
    <source>
        <dbReference type="Proteomes" id="UP001165289"/>
    </source>
</evidence>
<dbReference type="Proteomes" id="UP001165289">
    <property type="component" value="Unassembled WGS sequence"/>
</dbReference>
<evidence type="ECO:0000256" key="4">
    <source>
        <dbReference type="ARBA" id="ARBA00022777"/>
    </source>
</evidence>
<dbReference type="GO" id="GO:0004550">
    <property type="term" value="F:nucleoside diphosphate kinase activity"/>
    <property type="evidence" value="ECO:0007669"/>
    <property type="project" value="InterPro"/>
</dbReference>
<keyword evidence="3" id="KW-0547">Nucleotide-binding</keyword>
<sequence>MSTNKIKQITLAILKPEIVQMRLKTEAVFERIHNEGFEIVQQRTFQFSPAQAKRFYYPKRSKFYFKRCIRYIITGPVIACILSKHNAIEDFSILVKGKEGCRENSLRARFASNETMNAIHCSDTQDDVRREIRLIFPNFNHEPWYPKYPE</sequence>
<dbReference type="InterPro" id="IPR036850">
    <property type="entry name" value="NDK-like_dom_sf"/>
</dbReference>
<dbReference type="SUPFAM" id="SSF54919">
    <property type="entry name" value="Nucleoside diphosphate kinase, NDK"/>
    <property type="match status" value="1"/>
</dbReference>
<dbReference type="InterPro" id="IPR034907">
    <property type="entry name" value="NDK-like_dom"/>
</dbReference>
<keyword evidence="5" id="KW-0067">ATP-binding</keyword>
<dbReference type="SMART" id="SM00562">
    <property type="entry name" value="NDK"/>
    <property type="match status" value="1"/>
</dbReference>
<dbReference type="Pfam" id="PF00334">
    <property type="entry name" value="NDK"/>
    <property type="match status" value="1"/>
</dbReference>
<evidence type="ECO:0000256" key="1">
    <source>
        <dbReference type="ARBA" id="ARBA00008142"/>
    </source>
</evidence>
<dbReference type="AlphaFoldDB" id="A0AAV7JTD3"/>
<evidence type="ECO:0000256" key="2">
    <source>
        <dbReference type="ARBA" id="ARBA00022679"/>
    </source>
</evidence>
<dbReference type="GO" id="GO:0005524">
    <property type="term" value="F:ATP binding"/>
    <property type="evidence" value="ECO:0007669"/>
    <property type="project" value="UniProtKB-KW"/>
</dbReference>
<dbReference type="InterPro" id="IPR001564">
    <property type="entry name" value="Nucleoside_diP_kinase"/>
</dbReference>
<keyword evidence="2" id="KW-0808">Transferase</keyword>
<evidence type="ECO:0000256" key="3">
    <source>
        <dbReference type="ARBA" id="ARBA00022741"/>
    </source>
</evidence>
<dbReference type="PANTHER" id="PTHR46161:SF3">
    <property type="entry name" value="NUCLEOSIDE DIPHOSPHATE KINASE DDB_G0292928-RELATED"/>
    <property type="match status" value="1"/>
</dbReference>
<dbReference type="PROSITE" id="PS51374">
    <property type="entry name" value="NDPK_LIKE"/>
    <property type="match status" value="1"/>
</dbReference>
<accession>A0AAV7JTD3</accession>
<evidence type="ECO:0000256" key="5">
    <source>
        <dbReference type="ARBA" id="ARBA00022840"/>
    </source>
</evidence>
<name>A0AAV7JTD3_9METZ</name>
<dbReference type="PANTHER" id="PTHR46161">
    <property type="entry name" value="NUCLEOSIDE DIPHOSPHATE KINASE"/>
    <property type="match status" value="1"/>
</dbReference>
<protein>
    <recommendedName>
        <fullName evidence="8">Nucleoside diphosphate kinase-like domain-containing protein</fullName>
    </recommendedName>
</protein>
<organism evidence="9 10">
    <name type="scientific">Oopsacas minuta</name>
    <dbReference type="NCBI Taxonomy" id="111878"/>
    <lineage>
        <taxon>Eukaryota</taxon>
        <taxon>Metazoa</taxon>
        <taxon>Porifera</taxon>
        <taxon>Hexactinellida</taxon>
        <taxon>Hexasterophora</taxon>
        <taxon>Lyssacinosida</taxon>
        <taxon>Leucopsacidae</taxon>
        <taxon>Oopsacas</taxon>
    </lineage>
</organism>
<dbReference type="GO" id="GO:0006228">
    <property type="term" value="P:UTP biosynthetic process"/>
    <property type="evidence" value="ECO:0007669"/>
    <property type="project" value="InterPro"/>
</dbReference>
<dbReference type="EMBL" id="JAKMXF010000300">
    <property type="protein sequence ID" value="KAI6651975.1"/>
    <property type="molecule type" value="Genomic_DNA"/>
</dbReference>
<evidence type="ECO:0000256" key="6">
    <source>
        <dbReference type="PROSITE-ProRule" id="PRU00706"/>
    </source>
</evidence>
<keyword evidence="4" id="KW-0418">Kinase</keyword>
<gene>
    <name evidence="9" type="ORF">LOD99_4520</name>
</gene>
<evidence type="ECO:0000256" key="7">
    <source>
        <dbReference type="RuleBase" id="RU004011"/>
    </source>
</evidence>
<dbReference type="Gene3D" id="3.30.70.141">
    <property type="entry name" value="Nucleoside diphosphate kinase-like domain"/>
    <property type="match status" value="1"/>
</dbReference>
<proteinExistence type="inferred from homology"/>
<reference evidence="9 10" key="1">
    <citation type="journal article" date="2023" name="BMC Biol.">
        <title>The compact genome of the sponge Oopsacas minuta (Hexactinellida) is lacking key metazoan core genes.</title>
        <authorList>
            <person name="Santini S."/>
            <person name="Schenkelaars Q."/>
            <person name="Jourda C."/>
            <person name="Duchesne M."/>
            <person name="Belahbib H."/>
            <person name="Rocher C."/>
            <person name="Selva M."/>
            <person name="Riesgo A."/>
            <person name="Vervoort M."/>
            <person name="Leys S.P."/>
            <person name="Kodjabachian L."/>
            <person name="Le Bivic A."/>
            <person name="Borchiellini C."/>
            <person name="Claverie J.M."/>
            <person name="Renard E."/>
        </authorList>
    </citation>
    <scope>NUCLEOTIDE SEQUENCE [LARGE SCALE GENOMIC DNA]</scope>
    <source>
        <strain evidence="9">SPO-2</strain>
    </source>
</reference>
<dbReference type="PRINTS" id="PR01243">
    <property type="entry name" value="NUCDPKINASE"/>
</dbReference>
<dbReference type="GO" id="GO:0006183">
    <property type="term" value="P:GTP biosynthetic process"/>
    <property type="evidence" value="ECO:0007669"/>
    <property type="project" value="InterPro"/>
</dbReference>
<comment type="caution">
    <text evidence="9">The sequence shown here is derived from an EMBL/GenBank/DDBJ whole genome shotgun (WGS) entry which is preliminary data.</text>
</comment>
<feature type="domain" description="Nucleoside diphosphate kinase-like" evidence="8">
    <location>
        <begin position="7"/>
        <end position="143"/>
    </location>
</feature>
<evidence type="ECO:0000313" key="9">
    <source>
        <dbReference type="EMBL" id="KAI6651975.1"/>
    </source>
</evidence>
<comment type="similarity">
    <text evidence="1 6 7">Belongs to the NDK family.</text>
</comment>
<comment type="caution">
    <text evidence="6">Lacks conserved residue(s) required for the propagation of feature annotation.</text>
</comment>
<keyword evidence="10" id="KW-1185">Reference proteome</keyword>
<dbReference type="GO" id="GO:0006241">
    <property type="term" value="P:CTP biosynthetic process"/>
    <property type="evidence" value="ECO:0007669"/>
    <property type="project" value="InterPro"/>
</dbReference>